<reference evidence="1 2" key="1">
    <citation type="submission" date="2019-04" db="EMBL/GenBank/DDBJ databases">
        <title>An improved genome assembly and genetic linkage map for asparagus bean, Vigna unguiculata ssp. sesquipedialis.</title>
        <authorList>
            <person name="Xia Q."/>
            <person name="Zhang R."/>
            <person name="Dong Y."/>
        </authorList>
    </citation>
    <scope>NUCLEOTIDE SEQUENCE [LARGE SCALE GENOMIC DNA]</scope>
    <source>
        <tissue evidence="1">Leaf</tissue>
    </source>
</reference>
<sequence>MEMHGDAAAFSDIKDALGVVVMVARCGEDGAMEVLVAQESADDEMEDDSMVAGEFAASASEVQVRQLEEMEARVSFWKMVTWQALIGQFGEWRIITLVIM</sequence>
<proteinExistence type="predicted"/>
<dbReference type="EMBL" id="CP039354">
    <property type="protein sequence ID" value="QCE10698.1"/>
    <property type="molecule type" value="Genomic_DNA"/>
</dbReference>
<dbReference type="AlphaFoldDB" id="A0A4D6NBL6"/>
<evidence type="ECO:0000313" key="1">
    <source>
        <dbReference type="EMBL" id="QCE10698.1"/>
    </source>
</evidence>
<name>A0A4D6NBL6_VIGUN</name>
<organism evidence="1 2">
    <name type="scientific">Vigna unguiculata</name>
    <name type="common">Cowpea</name>
    <dbReference type="NCBI Taxonomy" id="3917"/>
    <lineage>
        <taxon>Eukaryota</taxon>
        <taxon>Viridiplantae</taxon>
        <taxon>Streptophyta</taxon>
        <taxon>Embryophyta</taxon>
        <taxon>Tracheophyta</taxon>
        <taxon>Spermatophyta</taxon>
        <taxon>Magnoliopsida</taxon>
        <taxon>eudicotyledons</taxon>
        <taxon>Gunneridae</taxon>
        <taxon>Pentapetalae</taxon>
        <taxon>rosids</taxon>
        <taxon>fabids</taxon>
        <taxon>Fabales</taxon>
        <taxon>Fabaceae</taxon>
        <taxon>Papilionoideae</taxon>
        <taxon>50 kb inversion clade</taxon>
        <taxon>NPAAA clade</taxon>
        <taxon>indigoferoid/millettioid clade</taxon>
        <taxon>Phaseoleae</taxon>
        <taxon>Vigna</taxon>
    </lineage>
</organism>
<protein>
    <submittedName>
        <fullName evidence="1">Uncharacterized protein</fullName>
    </submittedName>
</protein>
<accession>A0A4D6NBL6</accession>
<evidence type="ECO:0000313" key="2">
    <source>
        <dbReference type="Proteomes" id="UP000501690"/>
    </source>
</evidence>
<gene>
    <name evidence="1" type="ORF">DEO72_LG10g1929</name>
</gene>
<dbReference type="Proteomes" id="UP000501690">
    <property type="component" value="Linkage Group LG10"/>
</dbReference>
<keyword evidence="2" id="KW-1185">Reference proteome</keyword>